<proteinExistence type="predicted"/>
<evidence type="ECO:0000313" key="3">
    <source>
        <dbReference type="Proteomes" id="UP000287224"/>
    </source>
</evidence>
<reference evidence="3" key="1">
    <citation type="submission" date="2018-12" db="EMBL/GenBank/DDBJ databases">
        <title>Tengunoibacter tsumagoiensis gen. nov., sp. nov., Dictyobacter kobayashii sp. nov., D. alpinus sp. nov., and D. joshuensis sp. nov. and description of Dictyobacteraceae fam. nov. within the order Ktedonobacterales isolated from Tengu-no-mugimeshi.</title>
        <authorList>
            <person name="Wang C.M."/>
            <person name="Zheng Y."/>
            <person name="Sakai Y."/>
            <person name="Toyoda A."/>
            <person name="Minakuchi Y."/>
            <person name="Abe K."/>
            <person name="Yokota A."/>
            <person name="Yabe S."/>
        </authorList>
    </citation>
    <scope>NUCLEOTIDE SEQUENCE [LARGE SCALE GENOMIC DNA]</scope>
    <source>
        <strain evidence="3">S-27</strain>
    </source>
</reference>
<dbReference type="EMBL" id="BIFQ01000002">
    <property type="protein sequence ID" value="GCE09158.1"/>
    <property type="molecule type" value="Genomic_DNA"/>
</dbReference>
<dbReference type="GO" id="GO:0003677">
    <property type="term" value="F:DNA binding"/>
    <property type="evidence" value="ECO:0007669"/>
    <property type="project" value="InterPro"/>
</dbReference>
<dbReference type="InterPro" id="IPR001387">
    <property type="entry name" value="Cro/C1-type_HTH"/>
</dbReference>
<dbReference type="Gene3D" id="1.10.260.40">
    <property type="entry name" value="lambda repressor-like DNA-binding domains"/>
    <property type="match status" value="1"/>
</dbReference>
<dbReference type="AlphaFoldDB" id="A0A401ZQH3"/>
<dbReference type="PANTHER" id="PTHR35010">
    <property type="entry name" value="BLL4672 PROTEIN-RELATED"/>
    <property type="match status" value="1"/>
</dbReference>
<dbReference type="SUPFAM" id="SSF47413">
    <property type="entry name" value="lambda repressor-like DNA-binding domains"/>
    <property type="match status" value="1"/>
</dbReference>
<protein>
    <submittedName>
        <fullName evidence="2">Transcriptional regulator</fullName>
    </submittedName>
</protein>
<dbReference type="InterPro" id="IPR010982">
    <property type="entry name" value="Lambda_DNA-bd_dom_sf"/>
</dbReference>
<keyword evidence="3" id="KW-1185">Reference proteome</keyword>
<dbReference type="OrthoDB" id="154603at2"/>
<dbReference type="RefSeq" id="WP_126601590.1">
    <property type="nucleotide sequence ID" value="NZ_BIFQ01000002.1"/>
</dbReference>
<feature type="domain" description="HTH cro/C1-type" evidence="1">
    <location>
        <begin position="32"/>
        <end position="87"/>
    </location>
</feature>
<dbReference type="CDD" id="cd00093">
    <property type="entry name" value="HTH_XRE"/>
    <property type="match status" value="1"/>
</dbReference>
<dbReference type="SMART" id="SM00530">
    <property type="entry name" value="HTH_XRE"/>
    <property type="match status" value="1"/>
</dbReference>
<dbReference type="InterPro" id="IPR041413">
    <property type="entry name" value="MLTR_LBD"/>
</dbReference>
<dbReference type="Gene3D" id="3.30.450.180">
    <property type="match status" value="1"/>
</dbReference>
<dbReference type="PANTHER" id="PTHR35010:SF3">
    <property type="entry name" value="BLL4873 PROTEIN"/>
    <property type="match status" value="1"/>
</dbReference>
<name>A0A401ZQH3_9CHLR</name>
<dbReference type="Pfam" id="PF17765">
    <property type="entry name" value="MLTR_LBD"/>
    <property type="match status" value="1"/>
</dbReference>
<dbReference type="Proteomes" id="UP000287224">
    <property type="component" value="Unassembled WGS sequence"/>
</dbReference>
<dbReference type="PROSITE" id="PS50943">
    <property type="entry name" value="HTH_CROC1"/>
    <property type="match status" value="1"/>
</dbReference>
<dbReference type="Pfam" id="PF13560">
    <property type="entry name" value="HTH_31"/>
    <property type="match status" value="1"/>
</dbReference>
<gene>
    <name evidence="2" type="ORF">KDAU_64870</name>
</gene>
<sequence length="281" mass="32717">MRQQYDQRRQALGEFLRTRRMKLHPTEVNLPVRRYRRTPGLRREEVAVLANVGVSWYTALEQGRKVHPSATVLESIADALQLTEEERRYLYMLAEQPIPIQIQNERYEEVASPAIRQIVDDLGINPTYVLGKYWDRLYWNQAAEQAFLLSLPAPPHTRNLVWRLFTIPQHRSLYTNWKQIAQQVLADFRADSARYPGEAQFTALIKDLQQASGEFGLWWAQHDVRGDFEVRQEMNHPVVGPLILQLTALRVATDPDMKIMIYTPSTEAETTSKLRHLINSQ</sequence>
<accession>A0A401ZQH3</accession>
<comment type="caution">
    <text evidence="2">The sequence shown here is derived from an EMBL/GenBank/DDBJ whole genome shotgun (WGS) entry which is preliminary data.</text>
</comment>
<organism evidence="2 3">
    <name type="scientific">Dictyobacter aurantiacus</name>
    <dbReference type="NCBI Taxonomy" id="1936993"/>
    <lineage>
        <taxon>Bacteria</taxon>
        <taxon>Bacillati</taxon>
        <taxon>Chloroflexota</taxon>
        <taxon>Ktedonobacteria</taxon>
        <taxon>Ktedonobacterales</taxon>
        <taxon>Dictyobacteraceae</taxon>
        <taxon>Dictyobacter</taxon>
    </lineage>
</organism>
<evidence type="ECO:0000259" key="1">
    <source>
        <dbReference type="PROSITE" id="PS50943"/>
    </source>
</evidence>
<evidence type="ECO:0000313" key="2">
    <source>
        <dbReference type="EMBL" id="GCE09158.1"/>
    </source>
</evidence>